<dbReference type="InterPro" id="IPR036938">
    <property type="entry name" value="PAP2/HPO_sf"/>
</dbReference>
<protein>
    <recommendedName>
        <fullName evidence="2">Phosphatidic acid phosphatase type 2/haloperoxidase domain-containing protein</fullName>
    </recommendedName>
</protein>
<evidence type="ECO:0008006" key="2">
    <source>
        <dbReference type="Google" id="ProtNLM"/>
    </source>
</evidence>
<comment type="caution">
    <text evidence="1">The sequence shown here is derived from an EMBL/GenBank/DDBJ whole genome shotgun (WGS) entry which is preliminary data.</text>
</comment>
<dbReference type="EMBL" id="LAZR01002593">
    <property type="protein sequence ID" value="KKN28059.1"/>
    <property type="molecule type" value="Genomic_DNA"/>
</dbReference>
<dbReference type="SUPFAM" id="SSF48317">
    <property type="entry name" value="Acid phosphatase/Vanadium-dependent haloperoxidase"/>
    <property type="match status" value="1"/>
</dbReference>
<dbReference type="AlphaFoldDB" id="A0A0F9PD20"/>
<dbReference type="InterPro" id="IPR052559">
    <property type="entry name" value="V-haloperoxidase"/>
</dbReference>
<dbReference type="InterPro" id="IPR016119">
    <property type="entry name" value="Br/Cl_peroxidase_C"/>
</dbReference>
<name>A0A0F9PD20_9ZZZZ</name>
<accession>A0A0F9PD20</accession>
<evidence type="ECO:0000313" key="1">
    <source>
        <dbReference type="EMBL" id="KKN28059.1"/>
    </source>
</evidence>
<proteinExistence type="predicted"/>
<dbReference type="PANTHER" id="PTHR34599">
    <property type="entry name" value="PEROXIDASE-RELATED"/>
    <property type="match status" value="1"/>
</dbReference>
<dbReference type="PANTHER" id="PTHR34599:SF1">
    <property type="entry name" value="PHOSPHATIDIC ACID PHOSPHATASE TYPE 2_HALOPEROXIDASE DOMAIN-CONTAINING PROTEIN"/>
    <property type="match status" value="1"/>
</dbReference>
<dbReference type="GO" id="GO:0004601">
    <property type="term" value="F:peroxidase activity"/>
    <property type="evidence" value="ECO:0007669"/>
    <property type="project" value="InterPro"/>
</dbReference>
<organism evidence="1">
    <name type="scientific">marine sediment metagenome</name>
    <dbReference type="NCBI Taxonomy" id="412755"/>
    <lineage>
        <taxon>unclassified sequences</taxon>
        <taxon>metagenomes</taxon>
        <taxon>ecological metagenomes</taxon>
    </lineage>
</organism>
<dbReference type="Gene3D" id="1.10.606.10">
    <property type="entry name" value="Vanadium-containing Chloroperoxidase, domain 2"/>
    <property type="match status" value="1"/>
</dbReference>
<sequence>MAPELSVLKENLEASGIFSKIEAENGADNYLLPMAFCEGSPIHPSYGAGHATVAGACVTILKAFFEHKHPLNIVPVGDRQQEVLDLLADIAPGVSPKSCYLANVSVQKGSRLDIVPVLDQYCKLAKLTVEGELNKLASNMAIGRNWAGVHYFTDYYESLLMGEKIAIGMLEEQKLTYAENFSMTLAKYDGTFVQI</sequence>
<reference evidence="1" key="1">
    <citation type="journal article" date="2015" name="Nature">
        <title>Complex archaea that bridge the gap between prokaryotes and eukaryotes.</title>
        <authorList>
            <person name="Spang A."/>
            <person name="Saw J.H."/>
            <person name="Jorgensen S.L."/>
            <person name="Zaremba-Niedzwiedzka K."/>
            <person name="Martijn J."/>
            <person name="Lind A.E."/>
            <person name="van Eijk R."/>
            <person name="Schleper C."/>
            <person name="Guy L."/>
            <person name="Ettema T.J."/>
        </authorList>
    </citation>
    <scope>NUCLEOTIDE SEQUENCE</scope>
</reference>
<gene>
    <name evidence="1" type="ORF">LCGC14_0858280</name>
</gene>